<gene>
    <name evidence="1" type="ORF">QUF54_06060</name>
</gene>
<protein>
    <submittedName>
        <fullName evidence="1">Uncharacterized protein</fullName>
    </submittedName>
</protein>
<proteinExistence type="predicted"/>
<accession>A0ABT7VTJ1</accession>
<dbReference type="Proteomes" id="UP001171945">
    <property type="component" value="Unassembled WGS sequence"/>
</dbReference>
<reference evidence="1" key="1">
    <citation type="submission" date="2023-06" db="EMBL/GenBank/DDBJ databases">
        <title>Uncultivated large filamentous bacteria from sulfidic sediments reveal new species and different genomic features in energy metabolism and defense.</title>
        <authorList>
            <person name="Fonseca A."/>
        </authorList>
    </citation>
    <scope>NUCLEOTIDE SEQUENCE</scope>
    <source>
        <strain evidence="1">HSG4</strain>
    </source>
</reference>
<sequence length="61" mass="7544">MNRIEIENRLLHEFKYLSVETLEKVLDLVSLLRNKNHIRQLVRQQSWFYVGLFDLDRHQFT</sequence>
<dbReference type="EMBL" id="JAUCGM010000343">
    <property type="protein sequence ID" value="MDM8562902.1"/>
    <property type="molecule type" value="Genomic_DNA"/>
</dbReference>
<name>A0ABT7VTJ1_9GAMM</name>
<comment type="caution">
    <text evidence="1">The sequence shown here is derived from an EMBL/GenBank/DDBJ whole genome shotgun (WGS) entry which is preliminary data.</text>
</comment>
<organism evidence="1 2">
    <name type="scientific">Candidatus Marithioploca araucensis</name>
    <dbReference type="NCBI Taxonomy" id="70273"/>
    <lineage>
        <taxon>Bacteria</taxon>
        <taxon>Pseudomonadati</taxon>
        <taxon>Pseudomonadota</taxon>
        <taxon>Gammaproteobacteria</taxon>
        <taxon>Thiotrichales</taxon>
        <taxon>Thiotrichaceae</taxon>
        <taxon>Candidatus Marithioploca</taxon>
    </lineage>
</organism>
<evidence type="ECO:0000313" key="2">
    <source>
        <dbReference type="Proteomes" id="UP001171945"/>
    </source>
</evidence>
<evidence type="ECO:0000313" key="1">
    <source>
        <dbReference type="EMBL" id="MDM8562902.1"/>
    </source>
</evidence>
<keyword evidence="2" id="KW-1185">Reference proteome</keyword>